<dbReference type="EMBL" id="BPLR01019768">
    <property type="protein sequence ID" value="GIX71589.1"/>
    <property type="molecule type" value="Genomic_DNA"/>
</dbReference>
<evidence type="ECO:0000313" key="1">
    <source>
        <dbReference type="EMBL" id="GIX71589.1"/>
    </source>
</evidence>
<comment type="caution">
    <text evidence="1">The sequence shown here is derived from an EMBL/GenBank/DDBJ whole genome shotgun (WGS) entry which is preliminary data.</text>
</comment>
<proteinExistence type="predicted"/>
<evidence type="ECO:0000313" key="2">
    <source>
        <dbReference type="Proteomes" id="UP001054945"/>
    </source>
</evidence>
<keyword evidence="2" id="KW-1185">Reference proteome</keyword>
<name>A0AAV4MGF8_CAEEX</name>
<gene>
    <name evidence="1" type="ORF">CEXT_45671</name>
</gene>
<protein>
    <submittedName>
        <fullName evidence="1">Uncharacterized protein</fullName>
    </submittedName>
</protein>
<accession>A0AAV4MGF8</accession>
<dbReference type="Proteomes" id="UP001054945">
    <property type="component" value="Unassembled WGS sequence"/>
</dbReference>
<sequence length="111" mass="12674">MHFEQWYLQQSARDVNFPAYALFSDEVTFNRDVVCNVNLWAEEIPRPWAVPRGTASLDTKCVSRFGRRLLNRTIPFTMPYDPSEESDLSGEGIPSLLDNVTATCDTNMLNL</sequence>
<reference evidence="1 2" key="1">
    <citation type="submission" date="2021-06" db="EMBL/GenBank/DDBJ databases">
        <title>Caerostris extrusa draft genome.</title>
        <authorList>
            <person name="Kono N."/>
            <person name="Arakawa K."/>
        </authorList>
    </citation>
    <scope>NUCLEOTIDE SEQUENCE [LARGE SCALE GENOMIC DNA]</scope>
</reference>
<organism evidence="1 2">
    <name type="scientific">Caerostris extrusa</name>
    <name type="common">Bark spider</name>
    <name type="synonym">Caerostris bankana</name>
    <dbReference type="NCBI Taxonomy" id="172846"/>
    <lineage>
        <taxon>Eukaryota</taxon>
        <taxon>Metazoa</taxon>
        <taxon>Ecdysozoa</taxon>
        <taxon>Arthropoda</taxon>
        <taxon>Chelicerata</taxon>
        <taxon>Arachnida</taxon>
        <taxon>Araneae</taxon>
        <taxon>Araneomorphae</taxon>
        <taxon>Entelegynae</taxon>
        <taxon>Araneoidea</taxon>
        <taxon>Araneidae</taxon>
        <taxon>Caerostris</taxon>
    </lineage>
</organism>
<dbReference type="AlphaFoldDB" id="A0AAV4MGF8"/>